<reference evidence="2 3" key="1">
    <citation type="submission" date="2018-06" db="EMBL/GenBank/DDBJ databases">
        <title>Genome Sequence of the Brown Rot Fungal Pathogen Monilinia fructigena.</title>
        <authorList>
            <person name="Landi L."/>
            <person name="De Miccolis Angelini R.M."/>
            <person name="Pollastro S."/>
            <person name="Abate D."/>
            <person name="Faretra F."/>
            <person name="Romanazzi G."/>
        </authorList>
    </citation>
    <scope>NUCLEOTIDE SEQUENCE [LARGE SCALE GENOMIC DNA]</scope>
    <source>
        <strain evidence="2 3">Mfrg269</strain>
    </source>
</reference>
<gene>
    <name evidence="2" type="ORF">DID88_006250</name>
</gene>
<feature type="region of interest" description="Disordered" evidence="1">
    <location>
        <begin position="271"/>
        <end position="346"/>
    </location>
</feature>
<proteinExistence type="predicted"/>
<feature type="compositionally biased region" description="Basic and acidic residues" evidence="1">
    <location>
        <begin position="129"/>
        <end position="146"/>
    </location>
</feature>
<organism evidence="2 3">
    <name type="scientific">Monilinia fructigena</name>
    <dbReference type="NCBI Taxonomy" id="38457"/>
    <lineage>
        <taxon>Eukaryota</taxon>
        <taxon>Fungi</taxon>
        <taxon>Dikarya</taxon>
        <taxon>Ascomycota</taxon>
        <taxon>Pezizomycotina</taxon>
        <taxon>Leotiomycetes</taxon>
        <taxon>Helotiales</taxon>
        <taxon>Sclerotiniaceae</taxon>
        <taxon>Monilinia</taxon>
    </lineage>
</organism>
<feature type="compositionally biased region" description="Basic and acidic residues" evidence="1">
    <location>
        <begin position="109"/>
        <end position="118"/>
    </location>
</feature>
<accession>A0A395J253</accession>
<dbReference type="OrthoDB" id="2322499at2759"/>
<keyword evidence="3" id="KW-1185">Reference proteome</keyword>
<name>A0A395J253_9HELO</name>
<dbReference type="EMBL" id="QKRW01000006">
    <property type="protein sequence ID" value="RAL66560.1"/>
    <property type="molecule type" value="Genomic_DNA"/>
</dbReference>
<feature type="region of interest" description="Disordered" evidence="1">
    <location>
        <begin position="21"/>
        <end position="46"/>
    </location>
</feature>
<sequence>MSSVSTAPGMDDQKLAIFSEALPEIVATPPPRKDTTTQKTPSWQPKVEALDQEATPWQQIPYANQGMAENLAPSQDSHRKYYGTVTDACTPGTEPISVTYSSDSYGLHNTRDTRERQASRKPTSLTPSSRHDKGRRAFHDKSVDRHRSVKLSSPLLSYATPEKDYGLHTVHDDAPFYSDRNIRYRESHQPENRPRYERTIRTYDDLTTPVREYAAINSHPHKSKQQEEQIPAISDISEDSLKAQYRPLEDATSQQNRIFEVVAQISQQAQQARGRQAVVREGAARIPSEDEELQREFSGQNNRKRSSDEATNDAERFLNSFQPDRRSEVGFQRVEQPARRREDAIEPKWEAEYAESMRHRRPLSSESQNRLRETYNDDLAATSRPTYVSEEQAAHGGYYVQERSFQGRQIRAYATENHYVDPIHGKAFTRERSPEIIDRRHASNVIYRDERQGSHGAHRTPSRYARYESVRLENDRARSRSPVYVKVGAQPGQYTERSPDIHLSHQEPTYRTRTPKEDIIYERAPRQEYYRVYADEQRPRQAYEYVQYDAQGPYVIHRPVRREPEAVYAAYEDESYSRKPLYETRAAVARTDPAYYEEYDPRHPEPPTVTTAREARYQ</sequence>
<feature type="compositionally biased region" description="Basic and acidic residues" evidence="1">
    <location>
        <begin position="336"/>
        <end position="346"/>
    </location>
</feature>
<feature type="region of interest" description="Disordered" evidence="1">
    <location>
        <begin position="594"/>
        <end position="618"/>
    </location>
</feature>
<feature type="compositionally biased region" description="Basic and acidic residues" evidence="1">
    <location>
        <begin position="305"/>
        <end position="316"/>
    </location>
</feature>
<comment type="caution">
    <text evidence="2">The sequence shown here is derived from an EMBL/GenBank/DDBJ whole genome shotgun (WGS) entry which is preliminary data.</text>
</comment>
<feature type="compositionally biased region" description="Low complexity" evidence="1">
    <location>
        <begin position="271"/>
        <end position="280"/>
    </location>
</feature>
<feature type="region of interest" description="Disordered" evidence="1">
    <location>
        <begin position="97"/>
        <end position="146"/>
    </location>
</feature>
<dbReference type="Proteomes" id="UP000249056">
    <property type="component" value="Unassembled WGS sequence"/>
</dbReference>
<evidence type="ECO:0000256" key="1">
    <source>
        <dbReference type="SAM" id="MobiDB-lite"/>
    </source>
</evidence>
<protein>
    <submittedName>
        <fullName evidence="2">Uncharacterized protein</fullName>
    </submittedName>
</protein>
<evidence type="ECO:0000313" key="2">
    <source>
        <dbReference type="EMBL" id="RAL66560.1"/>
    </source>
</evidence>
<evidence type="ECO:0000313" key="3">
    <source>
        <dbReference type="Proteomes" id="UP000249056"/>
    </source>
</evidence>
<dbReference type="AlphaFoldDB" id="A0A395J253"/>